<keyword evidence="6" id="KW-0436">Ligase</keyword>
<dbReference type="GO" id="GO:0002161">
    <property type="term" value="F:aminoacyl-tRNA deacylase activity"/>
    <property type="evidence" value="ECO:0007669"/>
    <property type="project" value="UniProtKB-ARBA"/>
</dbReference>
<comment type="cofactor">
    <cofactor evidence="1">
        <name>Zn(2+)</name>
        <dbReference type="ChEBI" id="CHEBI:29105"/>
    </cofactor>
</comment>
<dbReference type="PANTHER" id="PTHR43462:SF1">
    <property type="entry name" value="ALANYL-TRNA EDITING PROTEIN AARSD1"/>
    <property type="match status" value="1"/>
</dbReference>
<dbReference type="InterPro" id="IPR012947">
    <property type="entry name" value="tRNA_SAD"/>
</dbReference>
<dbReference type="SMART" id="SM00863">
    <property type="entry name" value="tRNA_SAD"/>
    <property type="match status" value="1"/>
</dbReference>
<dbReference type="GO" id="GO:0004813">
    <property type="term" value="F:alanine-tRNA ligase activity"/>
    <property type="evidence" value="ECO:0007669"/>
    <property type="project" value="InterPro"/>
</dbReference>
<evidence type="ECO:0000256" key="1">
    <source>
        <dbReference type="ARBA" id="ARBA00001947"/>
    </source>
</evidence>
<keyword evidence="6" id="KW-0030">Aminoacyl-tRNA synthetase</keyword>
<comment type="subcellular location">
    <subcellularLocation>
        <location evidence="2">Cytoplasm</location>
    </subcellularLocation>
</comment>
<keyword evidence="3" id="KW-0479">Metal-binding</keyword>
<evidence type="ECO:0000259" key="5">
    <source>
        <dbReference type="PROSITE" id="PS50860"/>
    </source>
</evidence>
<feature type="domain" description="Alanyl-transfer RNA synthetases family profile" evidence="5">
    <location>
        <begin position="1"/>
        <end position="232"/>
    </location>
</feature>
<accession>A0A0M0GM10</accession>
<evidence type="ECO:0000313" key="7">
    <source>
        <dbReference type="Proteomes" id="UP000037109"/>
    </source>
</evidence>
<dbReference type="Pfam" id="PF01411">
    <property type="entry name" value="tRNA-synt_2c"/>
    <property type="match status" value="1"/>
</dbReference>
<dbReference type="SUPFAM" id="SSF50447">
    <property type="entry name" value="Translation proteins"/>
    <property type="match status" value="1"/>
</dbReference>
<dbReference type="EMBL" id="LGUF01000007">
    <property type="protein sequence ID" value="KON90441.1"/>
    <property type="molecule type" value="Genomic_DNA"/>
</dbReference>
<dbReference type="AlphaFoldDB" id="A0A0M0GM10"/>
<dbReference type="PATRIC" id="fig|1459.3.peg.5794"/>
<dbReference type="GO" id="GO:0003676">
    <property type="term" value="F:nucleic acid binding"/>
    <property type="evidence" value="ECO:0007669"/>
    <property type="project" value="InterPro"/>
</dbReference>
<dbReference type="Gene3D" id="3.30.980.10">
    <property type="entry name" value="Threonyl-trna Synthetase, Chain A, domain 2"/>
    <property type="match status" value="1"/>
</dbReference>
<reference evidence="7" key="1">
    <citation type="submission" date="2015-07" db="EMBL/GenBank/DDBJ databases">
        <title>Fjat-10036 dsm4.</title>
        <authorList>
            <person name="Liu B."/>
            <person name="Wang J."/>
            <person name="Zhu Y."/>
            <person name="Liu G."/>
            <person name="Chen Q."/>
            <person name="Chen Z."/>
            <person name="Lan J."/>
            <person name="Che J."/>
            <person name="Ge C."/>
            <person name="Shi H."/>
            <person name="Pan Z."/>
            <person name="Liu X."/>
        </authorList>
    </citation>
    <scope>NUCLEOTIDE SEQUENCE [LARGE SCALE GENOMIC DNA]</scope>
    <source>
        <strain evidence="7">DSM 4</strain>
    </source>
</reference>
<evidence type="ECO:0000256" key="4">
    <source>
        <dbReference type="ARBA" id="ARBA00022833"/>
    </source>
</evidence>
<comment type="caution">
    <text evidence="6">The sequence shown here is derived from an EMBL/GenBank/DDBJ whole genome shotgun (WGS) entry which is preliminary data.</text>
</comment>
<keyword evidence="7" id="KW-1185">Reference proteome</keyword>
<sequence length="238" mass="26787">MTLEIFSQNSYEKSCEAAILTIDNEKVVMDKTIFYPTGGGQEHDTGWLKQGEETVEVFKVKKEQGVIVHYVKNPEKLSSGAVTAEIDWQRRHGLMRYHSMLHVLGTVFYRHYDSLCTGNQIYTDRARIDLTGITELKEDDLNEMVAEANKEISTNHKISSRIVPREEASAISGSIKTVVNLIPESVRDIRLVKIGNIDEQACGGTHVKETGEIGEIILEKTKNKGKGVTRLELRLENL</sequence>
<dbReference type="InterPro" id="IPR018163">
    <property type="entry name" value="Thr/Ala-tRNA-synth_IIc_edit"/>
</dbReference>
<dbReference type="InterPro" id="IPR018165">
    <property type="entry name" value="Ala-tRNA-synth_IIc_core"/>
</dbReference>
<dbReference type="GO" id="GO:0006419">
    <property type="term" value="P:alanyl-tRNA aminoacylation"/>
    <property type="evidence" value="ECO:0007669"/>
    <property type="project" value="InterPro"/>
</dbReference>
<dbReference type="GO" id="GO:0005737">
    <property type="term" value="C:cytoplasm"/>
    <property type="evidence" value="ECO:0007669"/>
    <property type="project" value="UniProtKB-SubCell"/>
</dbReference>
<evidence type="ECO:0000256" key="3">
    <source>
        <dbReference type="ARBA" id="ARBA00022723"/>
    </source>
</evidence>
<dbReference type="GO" id="GO:0046872">
    <property type="term" value="F:metal ion binding"/>
    <property type="evidence" value="ECO:0007669"/>
    <property type="project" value="UniProtKB-KW"/>
</dbReference>
<protein>
    <submittedName>
        <fullName evidence="6">Alanyl tRNA synthetase</fullName>
    </submittedName>
</protein>
<dbReference type="InterPro" id="IPR009000">
    <property type="entry name" value="Transl_B-barrel_sf"/>
</dbReference>
<dbReference type="OrthoDB" id="9812949at2"/>
<dbReference type="PROSITE" id="PS50860">
    <property type="entry name" value="AA_TRNA_LIGASE_II_ALA"/>
    <property type="match status" value="1"/>
</dbReference>
<dbReference type="SUPFAM" id="SSF55186">
    <property type="entry name" value="ThrRS/AlaRS common domain"/>
    <property type="match status" value="1"/>
</dbReference>
<dbReference type="InterPro" id="IPR051335">
    <property type="entry name" value="Alanyl-tRNA_Editing_Enzymes"/>
</dbReference>
<name>A0A0M0GM10_SPOGL</name>
<dbReference type="STRING" id="1459.AF332_26365"/>
<dbReference type="Pfam" id="PF07973">
    <property type="entry name" value="tRNA_SAD"/>
    <property type="match status" value="1"/>
</dbReference>
<dbReference type="Gene3D" id="2.40.30.130">
    <property type="match status" value="1"/>
</dbReference>
<proteinExistence type="predicted"/>
<dbReference type="InterPro" id="IPR018164">
    <property type="entry name" value="Ala-tRNA-synth_IIc_N"/>
</dbReference>
<dbReference type="GO" id="GO:0005524">
    <property type="term" value="F:ATP binding"/>
    <property type="evidence" value="ECO:0007669"/>
    <property type="project" value="InterPro"/>
</dbReference>
<gene>
    <name evidence="6" type="ORF">AF332_26365</name>
</gene>
<dbReference type="RefSeq" id="WP_053437779.1">
    <property type="nucleotide sequence ID" value="NZ_LGUF01000007.1"/>
</dbReference>
<evidence type="ECO:0000256" key="2">
    <source>
        <dbReference type="ARBA" id="ARBA00004496"/>
    </source>
</evidence>
<keyword evidence="4" id="KW-0862">Zinc</keyword>
<evidence type="ECO:0000313" key="6">
    <source>
        <dbReference type="EMBL" id="KON90441.1"/>
    </source>
</evidence>
<dbReference type="Proteomes" id="UP000037109">
    <property type="component" value="Unassembled WGS sequence"/>
</dbReference>
<dbReference type="PANTHER" id="PTHR43462">
    <property type="entry name" value="ALANYL-TRNA EDITING PROTEIN"/>
    <property type="match status" value="1"/>
</dbReference>
<organism evidence="6 7">
    <name type="scientific">Sporosarcina globispora</name>
    <name type="common">Bacillus globisporus</name>
    <dbReference type="NCBI Taxonomy" id="1459"/>
    <lineage>
        <taxon>Bacteria</taxon>
        <taxon>Bacillati</taxon>
        <taxon>Bacillota</taxon>
        <taxon>Bacilli</taxon>
        <taxon>Bacillales</taxon>
        <taxon>Caryophanaceae</taxon>
        <taxon>Sporosarcina</taxon>
    </lineage>
</organism>